<feature type="binding site" evidence="8">
    <location>
        <position position="27"/>
    </location>
    <ligand>
        <name>Fe cation</name>
        <dbReference type="ChEBI" id="CHEBI:24875"/>
        <label>1</label>
    </ligand>
</feature>
<evidence type="ECO:0000256" key="2">
    <source>
        <dbReference type="ARBA" id="ARBA00022434"/>
    </source>
</evidence>
<accession>A0A850XLK1</accession>
<dbReference type="OrthoDB" id="186462at2759"/>
<dbReference type="CDD" id="cd01056">
    <property type="entry name" value="Euk_Ferritin"/>
    <property type="match status" value="1"/>
</dbReference>
<evidence type="ECO:0000256" key="3">
    <source>
        <dbReference type="ARBA" id="ARBA00022723"/>
    </source>
</evidence>
<comment type="similarity">
    <text evidence="1 9">Belongs to the ferritin family.</text>
</comment>
<dbReference type="PANTHER" id="PTHR11431:SF54">
    <property type="entry name" value="FERRITIN"/>
    <property type="match status" value="1"/>
</dbReference>
<feature type="non-terminal residue" evidence="11">
    <location>
        <position position="91"/>
    </location>
</feature>
<comment type="caution">
    <text evidence="11">The sequence shown here is derived from an EMBL/GenBank/DDBJ whole genome shotgun (WGS) entry which is preliminary data.</text>
</comment>
<comment type="catalytic activity">
    <reaction evidence="7">
        <text>4 Fe(2+) + O2 + 4 H(+) = 4 Fe(3+) + 2 H2O</text>
        <dbReference type="Rhea" id="RHEA:11148"/>
        <dbReference type="ChEBI" id="CHEBI:15377"/>
        <dbReference type="ChEBI" id="CHEBI:15378"/>
        <dbReference type="ChEBI" id="CHEBI:15379"/>
        <dbReference type="ChEBI" id="CHEBI:29033"/>
        <dbReference type="ChEBI" id="CHEBI:29034"/>
        <dbReference type="EC" id="1.16.3.1"/>
    </reaction>
</comment>
<dbReference type="GO" id="GO:0004322">
    <property type="term" value="F:ferroxidase activity"/>
    <property type="evidence" value="ECO:0007669"/>
    <property type="project" value="UniProtKB-EC"/>
</dbReference>
<dbReference type="AlphaFoldDB" id="A0A850XLK1"/>
<dbReference type="InterPro" id="IPR012347">
    <property type="entry name" value="Ferritin-like"/>
</dbReference>
<keyword evidence="12" id="KW-1185">Reference proteome</keyword>
<dbReference type="PROSITE" id="PS50905">
    <property type="entry name" value="FERRITIN_LIKE"/>
    <property type="match status" value="1"/>
</dbReference>
<dbReference type="InterPro" id="IPR009040">
    <property type="entry name" value="Ferritin-like_diiron"/>
</dbReference>
<dbReference type="Proteomes" id="UP000653271">
    <property type="component" value="Unassembled WGS sequence"/>
</dbReference>
<evidence type="ECO:0000313" key="12">
    <source>
        <dbReference type="Proteomes" id="UP000653271"/>
    </source>
</evidence>
<evidence type="ECO:0000256" key="5">
    <source>
        <dbReference type="ARBA" id="ARBA00023004"/>
    </source>
</evidence>
<dbReference type="InterPro" id="IPR008331">
    <property type="entry name" value="Ferritin_DPS_dom"/>
</dbReference>
<evidence type="ECO:0000259" key="10">
    <source>
        <dbReference type="PROSITE" id="PS50905"/>
    </source>
</evidence>
<protein>
    <recommendedName>
        <fullName evidence="9">Ferritin</fullName>
    </recommendedName>
</protein>
<evidence type="ECO:0000256" key="8">
    <source>
        <dbReference type="PIRSR" id="PIRSR601519-1"/>
    </source>
</evidence>
<evidence type="ECO:0000313" key="11">
    <source>
        <dbReference type="EMBL" id="NWH82950.1"/>
    </source>
</evidence>
<evidence type="ECO:0000256" key="4">
    <source>
        <dbReference type="ARBA" id="ARBA00023002"/>
    </source>
</evidence>
<feature type="domain" description="Ferritin-like diiron" evidence="10">
    <location>
        <begin position="1"/>
        <end position="91"/>
    </location>
</feature>
<reference evidence="11" key="1">
    <citation type="submission" date="2019-09" db="EMBL/GenBank/DDBJ databases">
        <title>Bird 10,000 Genomes (B10K) Project - Family phase.</title>
        <authorList>
            <person name="Zhang G."/>
        </authorList>
    </citation>
    <scope>NUCLEOTIDE SEQUENCE</scope>
    <source>
        <strain evidence="11">B10K-DU-008-47</strain>
        <tissue evidence="11">Mixed tissue sample</tissue>
    </source>
</reference>
<dbReference type="GO" id="GO:0005737">
    <property type="term" value="C:cytoplasm"/>
    <property type="evidence" value="ECO:0007669"/>
    <property type="project" value="TreeGrafter"/>
</dbReference>
<evidence type="ECO:0000256" key="6">
    <source>
        <dbReference type="ARBA" id="ARBA00025111"/>
    </source>
</evidence>
<dbReference type="GO" id="GO:0008199">
    <property type="term" value="F:ferric iron binding"/>
    <property type="evidence" value="ECO:0007669"/>
    <property type="project" value="InterPro"/>
</dbReference>
<evidence type="ECO:0000256" key="7">
    <source>
        <dbReference type="ARBA" id="ARBA00047990"/>
    </source>
</evidence>
<dbReference type="EMBL" id="WAAB01026302">
    <property type="protein sequence ID" value="NWH82950.1"/>
    <property type="molecule type" value="Genomic_DNA"/>
</dbReference>
<keyword evidence="3 8" id="KW-0479">Metal-binding</keyword>
<keyword evidence="2 9" id="KW-0409">Iron storage</keyword>
<dbReference type="SUPFAM" id="SSF47240">
    <property type="entry name" value="Ferritin-like"/>
    <property type="match status" value="1"/>
</dbReference>
<dbReference type="GO" id="GO:0006826">
    <property type="term" value="P:iron ion transport"/>
    <property type="evidence" value="ECO:0007669"/>
    <property type="project" value="InterPro"/>
</dbReference>
<feature type="binding site" evidence="8">
    <location>
        <position position="69"/>
    </location>
    <ligand>
        <name>Fe cation</name>
        <dbReference type="ChEBI" id="CHEBI:24875"/>
        <label>1</label>
    </ligand>
</feature>
<dbReference type="InterPro" id="IPR001519">
    <property type="entry name" value="Ferritin"/>
</dbReference>
<gene>
    <name evidence="11" type="primary">Fri1</name>
    <name evidence="11" type="ORF">PIACAY_R01368</name>
</gene>
<keyword evidence="4" id="KW-0560">Oxidoreductase</keyword>
<evidence type="ECO:0000256" key="9">
    <source>
        <dbReference type="RuleBase" id="RU361145"/>
    </source>
</evidence>
<feature type="non-terminal residue" evidence="11">
    <location>
        <position position="1"/>
    </location>
</feature>
<evidence type="ECO:0000256" key="1">
    <source>
        <dbReference type="ARBA" id="ARBA00007513"/>
    </source>
</evidence>
<sequence length="91" mass="10617">FYFERDDVALPRLARFFLDQSHEEQEHAERLLRFQNQRGGRVLLHDIKKPERDTWGTALEAVEAALQLEKSVNQALLELHRLGSEKGDPHV</sequence>
<name>A0A850XLK1_PIACA</name>
<feature type="binding site" evidence="8">
    <location>
        <position position="24"/>
    </location>
    <ligand>
        <name>Fe cation</name>
        <dbReference type="ChEBI" id="CHEBI:24875"/>
        <label>1</label>
    </ligand>
</feature>
<dbReference type="PANTHER" id="PTHR11431">
    <property type="entry name" value="FERRITIN"/>
    <property type="match status" value="1"/>
</dbReference>
<comment type="function">
    <text evidence="6">Stores iron in a soluble, non-toxic, readily available form. Important for iron homeostasis. Has ferroxidase activity. Iron is taken up in the ferrous form and deposited as ferric hydroxides after oxidation.</text>
</comment>
<dbReference type="Pfam" id="PF00210">
    <property type="entry name" value="Ferritin"/>
    <property type="match status" value="1"/>
</dbReference>
<dbReference type="InterPro" id="IPR009078">
    <property type="entry name" value="Ferritin-like_SF"/>
</dbReference>
<organism evidence="11 12">
    <name type="scientific">Piaya cayana</name>
    <name type="common">Common squirrel cuckoo</name>
    <dbReference type="NCBI Taxonomy" id="33601"/>
    <lineage>
        <taxon>Eukaryota</taxon>
        <taxon>Metazoa</taxon>
        <taxon>Chordata</taxon>
        <taxon>Craniata</taxon>
        <taxon>Vertebrata</taxon>
        <taxon>Euteleostomi</taxon>
        <taxon>Archelosauria</taxon>
        <taxon>Archosauria</taxon>
        <taxon>Dinosauria</taxon>
        <taxon>Saurischia</taxon>
        <taxon>Theropoda</taxon>
        <taxon>Coelurosauria</taxon>
        <taxon>Aves</taxon>
        <taxon>Neognathae</taxon>
        <taxon>Neoaves</taxon>
        <taxon>Otidimorphae</taxon>
        <taxon>Cuculiformes</taxon>
        <taxon>Coccyzidae</taxon>
        <taxon>Piaya</taxon>
    </lineage>
</organism>
<proteinExistence type="inferred from homology"/>
<comment type="function">
    <text evidence="9">Stores iron in a soluble, non-toxic, readily available form. Important for iron homeostasis. Iron is taken up in the ferrous form and deposited as ferric hydroxides after oxidation.</text>
</comment>
<dbReference type="GO" id="GO:0006879">
    <property type="term" value="P:intracellular iron ion homeostasis"/>
    <property type="evidence" value="ECO:0007669"/>
    <property type="project" value="UniProtKB-KW"/>
</dbReference>
<dbReference type="GO" id="GO:0008198">
    <property type="term" value="F:ferrous iron binding"/>
    <property type="evidence" value="ECO:0007669"/>
    <property type="project" value="TreeGrafter"/>
</dbReference>
<dbReference type="Gene3D" id="1.20.1260.10">
    <property type="match status" value="1"/>
</dbReference>
<keyword evidence="5 8" id="KW-0408">Iron</keyword>